<dbReference type="EMBL" id="AMFJ01021652">
    <property type="protein sequence ID" value="EKD66090.1"/>
    <property type="molecule type" value="Genomic_DNA"/>
</dbReference>
<protein>
    <submittedName>
        <fullName evidence="1">Uncharacterized protein</fullName>
    </submittedName>
</protein>
<evidence type="ECO:0000313" key="1">
    <source>
        <dbReference type="EMBL" id="EKD66090.1"/>
    </source>
</evidence>
<dbReference type="AlphaFoldDB" id="K2ADH7"/>
<reference evidence="1" key="1">
    <citation type="journal article" date="2012" name="Science">
        <title>Fermentation, hydrogen, and sulfur metabolism in multiple uncultivated bacterial phyla.</title>
        <authorList>
            <person name="Wrighton K.C."/>
            <person name="Thomas B.C."/>
            <person name="Sharon I."/>
            <person name="Miller C.S."/>
            <person name="Castelle C.J."/>
            <person name="VerBerkmoes N.C."/>
            <person name="Wilkins M.J."/>
            <person name="Hettich R.L."/>
            <person name="Lipton M.S."/>
            <person name="Williams K.H."/>
            <person name="Long P.E."/>
            <person name="Banfield J.F."/>
        </authorList>
    </citation>
    <scope>NUCLEOTIDE SEQUENCE [LARGE SCALE GENOMIC DNA]</scope>
</reference>
<name>K2ADH7_9BACT</name>
<proteinExistence type="predicted"/>
<sequence>MTTLTLQIPNKYKSIVTQNEQLEKITSYFINDYLSELYQDSKTKKELENNPYDKILNSRLKSAIWI</sequence>
<comment type="caution">
    <text evidence="1">The sequence shown here is derived from an EMBL/GenBank/DDBJ whole genome shotgun (WGS) entry which is preliminary data.</text>
</comment>
<gene>
    <name evidence="1" type="ORF">ACD_49C00066G0014</name>
</gene>
<organism evidence="1">
    <name type="scientific">uncultured bacterium</name>
    <name type="common">gcode 4</name>
    <dbReference type="NCBI Taxonomy" id="1234023"/>
    <lineage>
        <taxon>Bacteria</taxon>
        <taxon>environmental samples</taxon>
    </lineage>
</organism>
<accession>K2ADH7</accession>